<keyword evidence="2" id="KW-1185">Reference proteome</keyword>
<comment type="caution">
    <text evidence="1">The sequence shown here is derived from an EMBL/GenBank/DDBJ whole genome shotgun (WGS) entry which is preliminary data.</text>
</comment>
<accession>A0A2V1JND9</accession>
<dbReference type="EMBL" id="JRFU01000120">
    <property type="protein sequence ID" value="PWE86312.1"/>
    <property type="molecule type" value="Genomic_DNA"/>
</dbReference>
<name>A0A2V1JND9_EUBRA</name>
<gene>
    <name evidence="1" type="ORF">LG34_10850</name>
</gene>
<reference evidence="1 2" key="1">
    <citation type="submission" date="2014-09" db="EMBL/GenBank/DDBJ databases">
        <title>Butyrate-producing bacteria isolated from human gut.</title>
        <authorList>
            <person name="Zhang Q."/>
            <person name="Zhao L."/>
        </authorList>
    </citation>
    <scope>NUCLEOTIDE SEQUENCE [LARGE SCALE GENOMIC DNA]</scope>
    <source>
        <strain evidence="1 2">21</strain>
    </source>
</reference>
<dbReference type="Proteomes" id="UP000245288">
    <property type="component" value="Unassembled WGS sequence"/>
</dbReference>
<sequence>MRRFFFLQNSPVDCFVKPKELTELGTGRSQFVRAGVWRVQPFVHGYRECNIPVQVKGGSLAQLSGVSPLSTGYYLTQKAARNQLRCPSPLSGKSKRKGGTHVKLTRHNGRAGKNGVYNPKHNDRSFDIANSEHIDEERAKLNLYWDCYNGFRNFKNPEKENELSATFEDVEQLFYFIGKFSFGELLI</sequence>
<protein>
    <submittedName>
        <fullName evidence="1">Uncharacterized protein</fullName>
    </submittedName>
</protein>
<dbReference type="AlphaFoldDB" id="A0A2V1JND9"/>
<evidence type="ECO:0000313" key="1">
    <source>
        <dbReference type="EMBL" id="PWE86312.1"/>
    </source>
</evidence>
<evidence type="ECO:0000313" key="2">
    <source>
        <dbReference type="Proteomes" id="UP000245288"/>
    </source>
</evidence>
<proteinExistence type="predicted"/>
<organism evidence="1 2">
    <name type="scientific">Eubacterium ramulus</name>
    <dbReference type="NCBI Taxonomy" id="39490"/>
    <lineage>
        <taxon>Bacteria</taxon>
        <taxon>Bacillati</taxon>
        <taxon>Bacillota</taxon>
        <taxon>Clostridia</taxon>
        <taxon>Eubacteriales</taxon>
        <taxon>Eubacteriaceae</taxon>
        <taxon>Eubacterium</taxon>
    </lineage>
</organism>